<reference evidence="1 2" key="2">
    <citation type="journal article" date="2007" name="BMC Biol.">
        <title>A 100%-complete sequence reveals unusually simple genomic features in the hot-spring red alga Cyanidioschyzon merolae.</title>
        <authorList>
            <person name="Nozaki H."/>
            <person name="Takano H."/>
            <person name="Misumi O."/>
            <person name="Terasawa K."/>
            <person name="Matsuzaki M."/>
            <person name="Maruyama S."/>
            <person name="Nishida K."/>
            <person name="Yagisawa F."/>
            <person name="Yoshida Y."/>
            <person name="Fujiwara T."/>
            <person name="Takio S."/>
            <person name="Tamura K."/>
            <person name="Chung S.J."/>
            <person name="Nakamura S."/>
            <person name="Kuroiwa H."/>
            <person name="Tanaka K."/>
            <person name="Sato N."/>
            <person name="Kuroiwa T."/>
        </authorList>
    </citation>
    <scope>NUCLEOTIDE SEQUENCE [LARGE SCALE GENOMIC DNA]</scope>
    <source>
        <strain evidence="1 2">10D</strain>
    </source>
</reference>
<organism evidence="1 2">
    <name type="scientific">Cyanidioschyzon merolae (strain NIES-3377 / 10D)</name>
    <name type="common">Unicellular red alga</name>
    <dbReference type="NCBI Taxonomy" id="280699"/>
    <lineage>
        <taxon>Eukaryota</taxon>
        <taxon>Rhodophyta</taxon>
        <taxon>Bangiophyceae</taxon>
        <taxon>Cyanidiales</taxon>
        <taxon>Cyanidiaceae</taxon>
        <taxon>Cyanidioschyzon</taxon>
    </lineage>
</organism>
<name>M1UU83_CYAM1</name>
<dbReference type="Gramene" id="CMN322CT">
    <property type="protein sequence ID" value="CMN322CT"/>
    <property type="gene ID" value="CMN322C"/>
</dbReference>
<dbReference type="OrthoDB" id="10336104at2759"/>
<dbReference type="KEGG" id="cme:CYME_CMN322C"/>
<evidence type="ECO:0000313" key="1">
    <source>
        <dbReference type="EMBL" id="BAM81391.1"/>
    </source>
</evidence>
<sequence length="170" mass="18847">MLRLPRLLLAPGKRTIDLILRHEPRGIVRELTVRVRLSGPLGPGPVIVPATEQGNWFREIRGLPPYDPVADAQFPSVPADTETETHLPIHLRCSSGIGLVRVYIQECDADIGIPVHIPRPDAEVTRGIPSIVPYPVELKHVERTATATTREDFDGEAFTTVHLPPEEEHS</sequence>
<dbReference type="GeneID" id="16995197"/>
<dbReference type="RefSeq" id="XP_005537427.1">
    <property type="nucleotide sequence ID" value="XM_005537370.1"/>
</dbReference>
<keyword evidence="2" id="KW-1185">Reference proteome</keyword>
<dbReference type="EMBL" id="AP006496">
    <property type="protein sequence ID" value="BAM81391.1"/>
    <property type="molecule type" value="Genomic_DNA"/>
</dbReference>
<reference evidence="1 2" key="1">
    <citation type="journal article" date="2004" name="Nature">
        <title>Genome sequence of the ultrasmall unicellular red alga Cyanidioschyzon merolae 10D.</title>
        <authorList>
            <person name="Matsuzaki M."/>
            <person name="Misumi O."/>
            <person name="Shin-i T."/>
            <person name="Maruyama S."/>
            <person name="Takahara M."/>
            <person name="Miyagishima S."/>
            <person name="Mori T."/>
            <person name="Nishida K."/>
            <person name="Yagisawa F."/>
            <person name="Nishida K."/>
            <person name="Yoshida Y."/>
            <person name="Nishimura Y."/>
            <person name="Nakao S."/>
            <person name="Kobayashi T."/>
            <person name="Momoyama Y."/>
            <person name="Higashiyama T."/>
            <person name="Minoda A."/>
            <person name="Sano M."/>
            <person name="Nomoto H."/>
            <person name="Oishi K."/>
            <person name="Hayashi H."/>
            <person name="Ohta F."/>
            <person name="Nishizaka S."/>
            <person name="Haga S."/>
            <person name="Miura S."/>
            <person name="Morishita T."/>
            <person name="Kabeya Y."/>
            <person name="Terasawa K."/>
            <person name="Suzuki Y."/>
            <person name="Ishii Y."/>
            <person name="Asakawa S."/>
            <person name="Takano H."/>
            <person name="Ohta N."/>
            <person name="Kuroiwa H."/>
            <person name="Tanaka K."/>
            <person name="Shimizu N."/>
            <person name="Sugano S."/>
            <person name="Sato N."/>
            <person name="Nozaki H."/>
            <person name="Ogasawara N."/>
            <person name="Kohara Y."/>
            <person name="Kuroiwa T."/>
        </authorList>
    </citation>
    <scope>NUCLEOTIDE SEQUENCE [LARGE SCALE GENOMIC DNA]</scope>
    <source>
        <strain evidence="1 2">10D</strain>
    </source>
</reference>
<proteinExistence type="predicted"/>
<dbReference type="HOGENOM" id="CLU_1572884_0_0_1"/>
<dbReference type="AlphaFoldDB" id="M1UU83"/>
<dbReference type="Proteomes" id="UP000007014">
    <property type="component" value="Chromosome 14"/>
</dbReference>
<gene>
    <name evidence="1" type="ORF">CYME_CMN322C</name>
</gene>
<accession>M1UU83</accession>
<evidence type="ECO:0000313" key="2">
    <source>
        <dbReference type="Proteomes" id="UP000007014"/>
    </source>
</evidence>
<protein>
    <submittedName>
        <fullName evidence="1">Uncharacterized protein</fullName>
    </submittedName>
</protein>